<evidence type="ECO:0000256" key="6">
    <source>
        <dbReference type="ARBA" id="ARBA00022857"/>
    </source>
</evidence>
<comment type="pathway">
    <text evidence="1">Cofactor biosynthesis; tetrahydrofolate biosynthesis; 5,6,7,8-tetrahydrofolate from 7,8-dihydrofolate: step 1/1.</text>
</comment>
<dbReference type="GO" id="GO:0046654">
    <property type="term" value="P:tetrahydrofolate biosynthetic process"/>
    <property type="evidence" value="ECO:0007669"/>
    <property type="project" value="UniProtKB-UniPathway"/>
</dbReference>
<dbReference type="AlphaFoldDB" id="A0A1Z8JPY5"/>
<keyword evidence="7 12" id="KW-0689">Ribosomal protein</keyword>
<dbReference type="GO" id="GO:0006412">
    <property type="term" value="P:translation"/>
    <property type="evidence" value="ECO:0007669"/>
    <property type="project" value="InterPro"/>
</dbReference>
<dbReference type="GO" id="GO:0050661">
    <property type="term" value="F:NADP binding"/>
    <property type="evidence" value="ECO:0007669"/>
    <property type="project" value="InterPro"/>
</dbReference>
<dbReference type="InterPro" id="IPR024072">
    <property type="entry name" value="DHFR-like_dom_sf"/>
</dbReference>
<name>A0A1Z8JPY5_PICKU</name>
<dbReference type="Proteomes" id="UP000195871">
    <property type="component" value="Unassembled WGS sequence"/>
</dbReference>
<dbReference type="Pfam" id="PF00186">
    <property type="entry name" value="DHFR_1"/>
    <property type="match status" value="1"/>
</dbReference>
<dbReference type="Gene3D" id="3.40.430.10">
    <property type="entry name" value="Dihydrofolate Reductase, subunit A"/>
    <property type="match status" value="1"/>
</dbReference>
<evidence type="ECO:0000256" key="10">
    <source>
        <dbReference type="RuleBase" id="RU004474"/>
    </source>
</evidence>
<evidence type="ECO:0000256" key="1">
    <source>
        <dbReference type="ARBA" id="ARBA00004903"/>
    </source>
</evidence>
<protein>
    <recommendedName>
        <fullName evidence="4">Dihydrofolate reductase</fullName>
        <ecNumber evidence="3">1.5.1.3</ecNumber>
    </recommendedName>
</protein>
<dbReference type="GO" id="GO:1990904">
    <property type="term" value="C:ribonucleoprotein complex"/>
    <property type="evidence" value="ECO:0007669"/>
    <property type="project" value="UniProtKB-KW"/>
</dbReference>
<dbReference type="PRINTS" id="PR00070">
    <property type="entry name" value="DHFR"/>
</dbReference>
<dbReference type="CDD" id="cd00209">
    <property type="entry name" value="DHFR"/>
    <property type="match status" value="1"/>
</dbReference>
<dbReference type="Gene3D" id="2.40.10.190">
    <property type="entry name" value="translation elongation factor selb, chain A, domain 4"/>
    <property type="match status" value="1"/>
</dbReference>
<evidence type="ECO:0000256" key="7">
    <source>
        <dbReference type="ARBA" id="ARBA00022980"/>
    </source>
</evidence>
<evidence type="ECO:0000259" key="11">
    <source>
        <dbReference type="PROSITE" id="PS51330"/>
    </source>
</evidence>
<dbReference type="GO" id="GO:0046452">
    <property type="term" value="P:dihydrofolate metabolic process"/>
    <property type="evidence" value="ECO:0007669"/>
    <property type="project" value="TreeGrafter"/>
</dbReference>
<dbReference type="InterPro" id="IPR018266">
    <property type="entry name" value="Ribosomal_eL33_CS"/>
</dbReference>
<dbReference type="VEuPathDB" id="FungiDB:C5L36_0D04115"/>
<reference evidence="12 13" key="1">
    <citation type="submission" date="2017-05" db="EMBL/GenBank/DDBJ databases">
        <title>The Genome Sequence of Candida krusei Ckrusei653.</title>
        <authorList>
            <person name="Cuomo C."/>
            <person name="Forche A."/>
            <person name="Young S."/>
            <person name="Abouelleil A."/>
            <person name="Cao P."/>
            <person name="Chapman S."/>
            <person name="Cusick C."/>
            <person name="Shea T."/>
            <person name="Nusbaum C."/>
            <person name="Birren B."/>
        </authorList>
    </citation>
    <scope>NUCLEOTIDE SEQUENCE [LARGE SCALE GENOMIC DNA]</scope>
    <source>
        <strain evidence="12 13">Ckrusei653</strain>
    </source>
</reference>
<dbReference type="GO" id="GO:0003735">
    <property type="term" value="F:structural constituent of ribosome"/>
    <property type="evidence" value="ECO:0007669"/>
    <property type="project" value="InterPro"/>
</dbReference>
<keyword evidence="9" id="KW-0687">Ribonucleoprotein</keyword>
<keyword evidence="5" id="KW-0554">One-carbon metabolism</keyword>
<dbReference type="InterPro" id="IPR001780">
    <property type="entry name" value="Ribosomal_eL33"/>
</dbReference>
<evidence type="ECO:0000256" key="8">
    <source>
        <dbReference type="ARBA" id="ARBA00023002"/>
    </source>
</evidence>
<dbReference type="VEuPathDB" id="FungiDB:C5L36_0D04100"/>
<feature type="domain" description="DHFR" evidence="11">
    <location>
        <begin position="12"/>
        <end position="223"/>
    </location>
</feature>
<evidence type="ECO:0000256" key="3">
    <source>
        <dbReference type="ARBA" id="ARBA00012856"/>
    </source>
</evidence>
<dbReference type="InterPro" id="IPR038661">
    <property type="entry name" value="Ribosomal_eL33_sf"/>
</dbReference>
<dbReference type="PANTHER" id="PTHR48069:SF3">
    <property type="entry name" value="DIHYDROFOLATE REDUCTASE"/>
    <property type="match status" value="1"/>
</dbReference>
<sequence length="419" mass="47846">MSMNKSPVKYPKVSLIVATLMPELGIGYKGQLPWSLKQEMKYFRKLTTTTIDPDKRNAVVMGRKTYNSIPPKFRPLKNRLNVVLTRNPKSLVEEMKEELDANKGHLQISGSLPNTLQELKKAEDNGAIEEIFIIGGAEVYNQLMRENYDLIDCIYLTEVQNEETLDMDAFFELDQSKWSKCESAVLHCELEAKKLHKEFELVGNNENGSKNVTNPNTSLIKIEGVADKDAAKFYLGKRVAYVYKASNEVRGTKIRCMWGKITRAHGNNGLVRAQFKNNLPAKTFGASFFSLAGGGMNAITIASLTRNAQGPTHESKYAVETEDKDWVRPRTKTDQWDKYLAVRDLRLTGSFRGQKAEPEAEEAFETNSVVFASNTLKPWVLRKHLIMKNSPSKWMKKYHSEREQQWESVKENYLRSMQK</sequence>
<dbReference type="GO" id="GO:0004146">
    <property type="term" value="F:dihydrofolate reductase activity"/>
    <property type="evidence" value="ECO:0007669"/>
    <property type="project" value="UniProtKB-EC"/>
</dbReference>
<dbReference type="GO" id="GO:0005739">
    <property type="term" value="C:mitochondrion"/>
    <property type="evidence" value="ECO:0007669"/>
    <property type="project" value="TreeGrafter"/>
</dbReference>
<dbReference type="EMBL" id="NHMM01000003">
    <property type="protein sequence ID" value="OUT22646.1"/>
    <property type="molecule type" value="Genomic_DNA"/>
</dbReference>
<accession>A0A1Z8JPY5</accession>
<dbReference type="SUPFAM" id="SSF53597">
    <property type="entry name" value="Dihydrofolate reductase-like"/>
    <property type="match status" value="1"/>
</dbReference>
<organism evidence="12 13">
    <name type="scientific">Pichia kudriavzevii</name>
    <name type="common">Yeast</name>
    <name type="synonym">Issatchenkia orientalis</name>
    <dbReference type="NCBI Taxonomy" id="4909"/>
    <lineage>
        <taxon>Eukaryota</taxon>
        <taxon>Fungi</taxon>
        <taxon>Dikarya</taxon>
        <taxon>Ascomycota</taxon>
        <taxon>Saccharomycotina</taxon>
        <taxon>Pichiomycetes</taxon>
        <taxon>Pichiales</taxon>
        <taxon>Pichiaceae</taxon>
        <taxon>Pichia</taxon>
    </lineage>
</organism>
<dbReference type="PROSITE" id="PS00075">
    <property type="entry name" value="DHFR_1"/>
    <property type="match status" value="1"/>
</dbReference>
<evidence type="ECO:0000256" key="2">
    <source>
        <dbReference type="ARBA" id="ARBA00009269"/>
    </source>
</evidence>
<proteinExistence type="inferred from homology"/>
<dbReference type="EC" id="1.5.1.3" evidence="3"/>
<keyword evidence="8" id="KW-0560">Oxidoreductase</keyword>
<dbReference type="GO" id="GO:0046655">
    <property type="term" value="P:folic acid metabolic process"/>
    <property type="evidence" value="ECO:0007669"/>
    <property type="project" value="TreeGrafter"/>
</dbReference>
<gene>
    <name evidence="12" type="ORF">CAS74_002391</name>
</gene>
<comment type="caution">
    <text evidence="12">The sequence shown here is derived from an EMBL/GenBank/DDBJ whole genome shotgun (WGS) entry which is preliminary data.</text>
</comment>
<dbReference type="InterPro" id="IPR009000">
    <property type="entry name" value="Transl_B-barrel_sf"/>
</dbReference>
<evidence type="ECO:0000313" key="12">
    <source>
        <dbReference type="EMBL" id="OUT22646.1"/>
    </source>
</evidence>
<evidence type="ECO:0000313" key="13">
    <source>
        <dbReference type="Proteomes" id="UP000195871"/>
    </source>
</evidence>
<dbReference type="GO" id="GO:0006730">
    <property type="term" value="P:one-carbon metabolic process"/>
    <property type="evidence" value="ECO:0007669"/>
    <property type="project" value="UniProtKB-KW"/>
</dbReference>
<dbReference type="SUPFAM" id="SSF50447">
    <property type="entry name" value="Translation proteins"/>
    <property type="match status" value="1"/>
</dbReference>
<evidence type="ECO:0000256" key="4">
    <source>
        <dbReference type="ARBA" id="ARBA00018886"/>
    </source>
</evidence>
<dbReference type="GO" id="GO:0005840">
    <property type="term" value="C:ribosome"/>
    <property type="evidence" value="ECO:0007669"/>
    <property type="project" value="UniProtKB-KW"/>
</dbReference>
<dbReference type="PANTHER" id="PTHR48069">
    <property type="entry name" value="DIHYDROFOLATE REDUCTASE"/>
    <property type="match status" value="1"/>
</dbReference>
<dbReference type="PROSITE" id="PS01105">
    <property type="entry name" value="RIBOSOMAL_L35AE"/>
    <property type="match status" value="1"/>
</dbReference>
<dbReference type="Pfam" id="PF01247">
    <property type="entry name" value="Ribosomal_L35Ae"/>
    <property type="match status" value="1"/>
</dbReference>
<dbReference type="HAMAP" id="MF_00573">
    <property type="entry name" value="Ribosomal_eL33"/>
    <property type="match status" value="1"/>
</dbReference>
<dbReference type="UniPathway" id="UPA00077">
    <property type="reaction ID" value="UER00158"/>
</dbReference>
<comment type="similarity">
    <text evidence="10">Belongs to the dihydrofolate reductase family.</text>
</comment>
<dbReference type="InterPro" id="IPR017925">
    <property type="entry name" value="DHFR_CS"/>
</dbReference>
<keyword evidence="6" id="KW-0521">NADP</keyword>
<dbReference type="InterPro" id="IPR001796">
    <property type="entry name" value="DHFR_dom"/>
</dbReference>
<dbReference type="PROSITE" id="PS51330">
    <property type="entry name" value="DHFR_2"/>
    <property type="match status" value="1"/>
</dbReference>
<dbReference type="InterPro" id="IPR012259">
    <property type="entry name" value="DHFR"/>
</dbReference>
<evidence type="ECO:0000256" key="5">
    <source>
        <dbReference type="ARBA" id="ARBA00022563"/>
    </source>
</evidence>
<evidence type="ECO:0000256" key="9">
    <source>
        <dbReference type="ARBA" id="ARBA00023274"/>
    </source>
</evidence>
<comment type="similarity">
    <text evidence="2">Belongs to the eukaryotic ribosomal protein eL33 family.</text>
</comment>